<dbReference type="Proteomes" id="UP000310158">
    <property type="component" value="Unassembled WGS sequence"/>
</dbReference>
<comment type="caution">
    <text evidence="2">The sequence shown here is derived from an EMBL/GenBank/DDBJ whole genome shotgun (WGS) entry which is preliminary data.</text>
</comment>
<reference evidence="2 3" key="1">
    <citation type="submission" date="2019-02" db="EMBL/GenBank/DDBJ databases">
        <title>Genome sequencing of the rare red list fungi Bondarzewia mesenterica.</title>
        <authorList>
            <person name="Buettner E."/>
            <person name="Kellner H."/>
        </authorList>
    </citation>
    <scope>NUCLEOTIDE SEQUENCE [LARGE SCALE GENOMIC DNA]</scope>
    <source>
        <strain evidence="2 3">DSM 108281</strain>
    </source>
</reference>
<dbReference type="EMBL" id="SGPL01000224">
    <property type="protein sequence ID" value="THH15164.1"/>
    <property type="molecule type" value="Genomic_DNA"/>
</dbReference>
<accession>A0A4S4LS11</accession>
<proteinExistence type="predicted"/>
<dbReference type="AlphaFoldDB" id="A0A4S4LS11"/>
<protein>
    <submittedName>
        <fullName evidence="2">Uncharacterized protein</fullName>
    </submittedName>
</protein>
<evidence type="ECO:0000256" key="1">
    <source>
        <dbReference type="SAM" id="MobiDB-lite"/>
    </source>
</evidence>
<sequence>MQHTLDLDYEMENLPLIHTVHTVADWDDYAHQFQQMIAHFPANGDPDMLQHWHNGALQQLASQSHNHSDPFLLSSRLILQHTLGDSSLPYVETTGPLPDPHPVPTPDFTLDPQAVRRWVHASWLPTLPPTLPVPNMAEETVAIIRNIVGPIMSTPDIVPEVDRALTDTQRALDITKQEMQQKEKEIERLERGSDRR</sequence>
<evidence type="ECO:0000313" key="2">
    <source>
        <dbReference type="EMBL" id="THH15164.1"/>
    </source>
</evidence>
<keyword evidence="3" id="KW-1185">Reference proteome</keyword>
<feature type="region of interest" description="Disordered" evidence="1">
    <location>
        <begin position="176"/>
        <end position="196"/>
    </location>
</feature>
<gene>
    <name evidence="2" type="ORF">EW146_g5271</name>
</gene>
<evidence type="ECO:0000313" key="3">
    <source>
        <dbReference type="Proteomes" id="UP000310158"/>
    </source>
</evidence>
<name>A0A4S4LS11_9AGAM</name>
<organism evidence="2 3">
    <name type="scientific">Bondarzewia mesenterica</name>
    <dbReference type="NCBI Taxonomy" id="1095465"/>
    <lineage>
        <taxon>Eukaryota</taxon>
        <taxon>Fungi</taxon>
        <taxon>Dikarya</taxon>
        <taxon>Basidiomycota</taxon>
        <taxon>Agaricomycotina</taxon>
        <taxon>Agaricomycetes</taxon>
        <taxon>Russulales</taxon>
        <taxon>Bondarzewiaceae</taxon>
        <taxon>Bondarzewia</taxon>
    </lineage>
</organism>